<dbReference type="KEGG" id="mgel:G5B37_07165"/>
<sequence length="516" mass="58846">MGKKFKRILLIALLMLLLFFVVLIGTNMFLKNKVESFTNKSLPKNISATYDDLSLHLLDGTLTYKNVSVALKNKSNDSVHTYVSAAQVIVEDLSYWDYLFNKQIHIEDIKLKSPSITYHKDKLITSSDTSQHKAFIALGKPLLVDELSIDNANILFFASSQEDTLLHVPNITVEIDDILVNNNTLKKRMPVKFGDYQAKADSIFLKVGSFETLAIEKFVLNDNNARVNNIRLATKYNKHTYDRKLQRERDHFNVFLQKLDINQIKFGFKNRKFFATSPKIELDSIDATIYRNKLIADDPTIKPLYSKMLRELPIDITIDTVAIKNSALTYQEKVKQEQPPGTIYFDNFNATINNLSNTYPKGTKTTISSQSRFMKAAPLQTDWAFDVNSLQDNFTFKAELGVLPASNMNTFTKPNLLIELEGETDKTYFSIYGNHSQSTIDMRIDYKSFKVNLLRENGRKKDKLLSGLINLFVKKDSGSTSGKFNEGKATVTPDRTKSFFNYLWLNISAGLKKCLL</sequence>
<dbReference type="AlphaFoldDB" id="A0A6G6GLI5"/>
<name>A0A6G6GLI5_9FLAO</name>
<reference evidence="1 2" key="1">
    <citation type="submission" date="2020-02" db="EMBL/GenBank/DDBJ databases">
        <title>Complete genome sequence of Flavobacteriaceae bacterium.</title>
        <authorList>
            <person name="Kim S.-J."/>
            <person name="Kim Y.-S."/>
            <person name="Kim K.-H."/>
        </authorList>
    </citation>
    <scope>NUCLEOTIDE SEQUENCE [LARGE SCALE GENOMIC DNA]</scope>
    <source>
        <strain evidence="1 2">RR4-40</strain>
    </source>
</reference>
<keyword evidence="2" id="KW-1185">Reference proteome</keyword>
<proteinExistence type="predicted"/>
<gene>
    <name evidence="1" type="ORF">G5B37_07165</name>
</gene>
<evidence type="ECO:0008006" key="3">
    <source>
        <dbReference type="Google" id="ProtNLM"/>
    </source>
</evidence>
<organism evidence="1 2">
    <name type="scientific">Rasiella rasia</name>
    <dbReference type="NCBI Taxonomy" id="2744027"/>
    <lineage>
        <taxon>Bacteria</taxon>
        <taxon>Pseudomonadati</taxon>
        <taxon>Bacteroidota</taxon>
        <taxon>Flavobacteriia</taxon>
        <taxon>Flavobacteriales</taxon>
        <taxon>Flavobacteriaceae</taxon>
        <taxon>Rasiella</taxon>
    </lineage>
</organism>
<evidence type="ECO:0000313" key="2">
    <source>
        <dbReference type="Proteomes" id="UP000505306"/>
    </source>
</evidence>
<protein>
    <recommendedName>
        <fullName evidence="3">DUF748 domain-containing protein</fullName>
    </recommendedName>
</protein>
<accession>A0A6G6GLI5</accession>
<dbReference type="EMBL" id="CP049057">
    <property type="protein sequence ID" value="QIE59350.1"/>
    <property type="molecule type" value="Genomic_DNA"/>
</dbReference>
<evidence type="ECO:0000313" key="1">
    <source>
        <dbReference type="EMBL" id="QIE59350.1"/>
    </source>
</evidence>
<dbReference type="Proteomes" id="UP000505306">
    <property type="component" value="Chromosome"/>
</dbReference>
<dbReference type="RefSeq" id="WP_164679366.1">
    <property type="nucleotide sequence ID" value="NZ_CP049057.1"/>
</dbReference>